<feature type="domain" description="Methyltransferase small" evidence="3">
    <location>
        <begin position="40"/>
        <end position="199"/>
    </location>
</feature>
<dbReference type="InterPro" id="IPR029063">
    <property type="entry name" value="SAM-dependent_MTases_sf"/>
</dbReference>
<organism evidence="4">
    <name type="scientific">Bosea sp. NBC_00436</name>
    <dbReference type="NCBI Taxonomy" id="2969620"/>
    <lineage>
        <taxon>Bacteria</taxon>
        <taxon>Pseudomonadati</taxon>
        <taxon>Pseudomonadota</taxon>
        <taxon>Alphaproteobacteria</taxon>
        <taxon>Hyphomicrobiales</taxon>
        <taxon>Boseaceae</taxon>
        <taxon>Bosea</taxon>
    </lineage>
</organism>
<dbReference type="PANTHER" id="PTHR47739">
    <property type="entry name" value="TRNA1(VAL) (ADENINE(37)-N6)-METHYLTRANSFERASE"/>
    <property type="match status" value="1"/>
</dbReference>
<dbReference type="EMBL" id="CP102774">
    <property type="protein sequence ID" value="UZF87645.1"/>
    <property type="molecule type" value="Genomic_DNA"/>
</dbReference>
<sequence length="261" mass="27180">MSEIGADSALGEIGEDRLLDGRLRLLQPRKGHRAGSDAILLAAALPELGQGAMLDMGAGVGTVGLAAALMQPELRVTLLERDPDLAALAARNAGLNDITGRVTVVAGDVTARAAILAERGLASASFDAVAMNPPFYPPAGSRASPIPNRKAAHVAEGALAPWLRTARRLLRPGGHLALIHRVEALPEVLAGLETGFGAVAVRPVHAFADKPAIRIIVTAVLNSKKPAALLPAFVINGPDGRLTPLSDAVHRGRRRLPPDYQ</sequence>
<dbReference type="InterPro" id="IPR007848">
    <property type="entry name" value="Small_mtfrase_dom"/>
</dbReference>
<dbReference type="PANTHER" id="PTHR47739:SF1">
    <property type="entry name" value="TRNA1(VAL) (ADENINE(37)-N6)-METHYLTRANSFERASE"/>
    <property type="match status" value="1"/>
</dbReference>
<dbReference type="GO" id="GO:0008168">
    <property type="term" value="F:methyltransferase activity"/>
    <property type="evidence" value="ECO:0007669"/>
    <property type="project" value="UniProtKB-KW"/>
</dbReference>
<dbReference type="Gene3D" id="3.40.50.150">
    <property type="entry name" value="Vaccinia Virus protein VP39"/>
    <property type="match status" value="1"/>
</dbReference>
<dbReference type="InterPro" id="IPR050210">
    <property type="entry name" value="tRNA_Adenine-N(6)_MTase"/>
</dbReference>
<name>A0A9E7ZKQ8_9HYPH</name>
<keyword evidence="1 4" id="KW-0808">Transferase</keyword>
<dbReference type="CDD" id="cd02440">
    <property type="entry name" value="AdoMet_MTases"/>
    <property type="match status" value="1"/>
</dbReference>
<keyword evidence="2" id="KW-0949">S-adenosyl-L-methionine</keyword>
<evidence type="ECO:0000256" key="2">
    <source>
        <dbReference type="ARBA" id="ARBA00022691"/>
    </source>
</evidence>
<dbReference type="SUPFAM" id="SSF53335">
    <property type="entry name" value="S-adenosyl-L-methionine-dependent methyltransferases"/>
    <property type="match status" value="1"/>
</dbReference>
<evidence type="ECO:0000259" key="3">
    <source>
        <dbReference type="Pfam" id="PF05175"/>
    </source>
</evidence>
<proteinExistence type="predicted"/>
<protein>
    <submittedName>
        <fullName evidence="4">Methyltransferase</fullName>
    </submittedName>
</protein>
<keyword evidence="1 4" id="KW-0489">Methyltransferase</keyword>
<dbReference type="Pfam" id="PF05175">
    <property type="entry name" value="MTS"/>
    <property type="match status" value="1"/>
</dbReference>
<evidence type="ECO:0000313" key="4">
    <source>
        <dbReference type="EMBL" id="UZF87645.1"/>
    </source>
</evidence>
<reference evidence="4" key="1">
    <citation type="submission" date="2022-08" db="EMBL/GenBank/DDBJ databases">
        <title>Complete Genome Sequences of 2 Bosea sp. soil isolates.</title>
        <authorList>
            <person name="Alvarez Arevalo M."/>
            <person name="Sterndorff E.B."/>
            <person name="Faurdal D."/>
            <person name="Joergensen T.S."/>
            <person name="Weber T."/>
        </authorList>
    </citation>
    <scope>NUCLEOTIDE SEQUENCE</scope>
    <source>
        <strain evidence="4">NBC_00436</strain>
    </source>
</reference>
<accession>A0A9E7ZKQ8</accession>
<dbReference type="GO" id="GO:0032259">
    <property type="term" value="P:methylation"/>
    <property type="evidence" value="ECO:0007669"/>
    <property type="project" value="UniProtKB-KW"/>
</dbReference>
<evidence type="ECO:0000256" key="1">
    <source>
        <dbReference type="ARBA" id="ARBA00022603"/>
    </source>
</evidence>
<gene>
    <name evidence="4" type="ORF">NWE54_02305</name>
</gene>
<dbReference type="AlphaFoldDB" id="A0A9E7ZKQ8"/>